<dbReference type="Proteomes" id="UP001162031">
    <property type="component" value="Unassembled WGS sequence"/>
</dbReference>
<name>A0AAV0UAH7_HYABA</name>
<reference evidence="1" key="1">
    <citation type="submission" date="2022-12" db="EMBL/GenBank/DDBJ databases">
        <authorList>
            <person name="Webb A."/>
        </authorList>
    </citation>
    <scope>NUCLEOTIDE SEQUENCE</scope>
    <source>
        <strain evidence="1">Hp1</strain>
    </source>
</reference>
<evidence type="ECO:0000313" key="1">
    <source>
        <dbReference type="EMBL" id="CAI5732649.1"/>
    </source>
</evidence>
<keyword evidence="2" id="KW-1185">Reference proteome</keyword>
<accession>A0AAV0UAH7</accession>
<sequence length="88" mass="9943">MERRLNVLKAIEFAAESWNSIGGDIIRSCWDESGVIEAPQLSVTVCVDDYVEIEDRRQIYEEQEALIETEVEPAEVESDKDQAPVSAK</sequence>
<dbReference type="EMBL" id="CANTFL010001180">
    <property type="protein sequence ID" value="CAI5732649.1"/>
    <property type="molecule type" value="Genomic_DNA"/>
</dbReference>
<organism evidence="1 2">
    <name type="scientific">Hyaloperonospora brassicae</name>
    <name type="common">Brassica downy mildew</name>
    <name type="synonym">Peronospora brassicae</name>
    <dbReference type="NCBI Taxonomy" id="162125"/>
    <lineage>
        <taxon>Eukaryota</taxon>
        <taxon>Sar</taxon>
        <taxon>Stramenopiles</taxon>
        <taxon>Oomycota</taxon>
        <taxon>Peronosporomycetes</taxon>
        <taxon>Peronosporales</taxon>
        <taxon>Peronosporaceae</taxon>
        <taxon>Hyaloperonospora</taxon>
    </lineage>
</organism>
<protein>
    <recommendedName>
        <fullName evidence="3">DDE-1 domain-containing protein</fullName>
    </recommendedName>
</protein>
<comment type="caution">
    <text evidence="1">The sequence shown here is derived from an EMBL/GenBank/DDBJ whole genome shotgun (WGS) entry which is preliminary data.</text>
</comment>
<dbReference type="AlphaFoldDB" id="A0AAV0UAH7"/>
<proteinExistence type="predicted"/>
<gene>
    <name evidence="1" type="ORF">HBR001_LOCUS5586</name>
</gene>
<evidence type="ECO:0008006" key="3">
    <source>
        <dbReference type="Google" id="ProtNLM"/>
    </source>
</evidence>
<evidence type="ECO:0000313" key="2">
    <source>
        <dbReference type="Proteomes" id="UP001162031"/>
    </source>
</evidence>